<evidence type="ECO:0000256" key="4">
    <source>
        <dbReference type="ARBA" id="ARBA00023235"/>
    </source>
</evidence>
<dbReference type="PANTHER" id="PTHR45625:SF4">
    <property type="entry name" value="PEPTIDYLPROLYL ISOMERASE DOMAIN AND WD REPEAT-CONTAINING PROTEIN 1"/>
    <property type="match status" value="1"/>
</dbReference>
<evidence type="ECO:0000256" key="3">
    <source>
        <dbReference type="ARBA" id="ARBA00023110"/>
    </source>
</evidence>
<comment type="similarity">
    <text evidence="2 5">Belongs to the cyclophilin-type PPIase family.</text>
</comment>
<comment type="caution">
    <text evidence="7">The sequence shown here is derived from an EMBL/GenBank/DDBJ whole genome shotgun (WGS) entry which is preliminary data.</text>
</comment>
<gene>
    <name evidence="7" type="ORF">A3F28_02430</name>
</gene>
<dbReference type="InterPro" id="IPR044666">
    <property type="entry name" value="Cyclophilin_A-like"/>
</dbReference>
<dbReference type="EC" id="5.2.1.8" evidence="5"/>
<dbReference type="InterPro" id="IPR029000">
    <property type="entry name" value="Cyclophilin-like_dom_sf"/>
</dbReference>
<protein>
    <recommendedName>
        <fullName evidence="5">Peptidyl-prolyl cis-trans isomerase</fullName>
        <shortName evidence="5">PPIase</shortName>
        <ecNumber evidence="5">5.2.1.8</ecNumber>
    </recommendedName>
</protein>
<accession>A0A1F7UMN6</accession>
<sequence length="141" mass="15263">MENKGARIRTARGEIVFKLLGDEAPLAASNFVWLARHRFYDGLTFHRVEPGFVIQGGDPKGDGTGGPGYTFPDEPVRRPYLAGTVAMANAGSDTNGSQFFIMLEDNPNLPPNYTIFGLVTEGLDVVRSTSRGDALESVSIE</sequence>
<evidence type="ECO:0000313" key="7">
    <source>
        <dbReference type="EMBL" id="OGL79546.1"/>
    </source>
</evidence>
<dbReference type="EMBL" id="MGEG01000011">
    <property type="protein sequence ID" value="OGL79546.1"/>
    <property type="molecule type" value="Genomic_DNA"/>
</dbReference>
<name>A0A1F7UMN6_9BACT</name>
<dbReference type="SUPFAM" id="SSF50891">
    <property type="entry name" value="Cyclophilin-like"/>
    <property type="match status" value="1"/>
</dbReference>
<keyword evidence="4 5" id="KW-0413">Isomerase</keyword>
<feature type="domain" description="PPIase cyclophilin-type" evidence="6">
    <location>
        <begin position="13"/>
        <end position="141"/>
    </location>
</feature>
<dbReference type="CDD" id="cd00317">
    <property type="entry name" value="cyclophilin"/>
    <property type="match status" value="1"/>
</dbReference>
<dbReference type="Pfam" id="PF00160">
    <property type="entry name" value="Pro_isomerase"/>
    <property type="match status" value="1"/>
</dbReference>
<evidence type="ECO:0000256" key="5">
    <source>
        <dbReference type="RuleBase" id="RU363019"/>
    </source>
</evidence>
<proteinExistence type="inferred from homology"/>
<organism evidence="7 8">
    <name type="scientific">Candidatus Uhrbacteria bacterium RIFCSPHIGHO2_12_FULL_57_11</name>
    <dbReference type="NCBI Taxonomy" id="1802398"/>
    <lineage>
        <taxon>Bacteria</taxon>
        <taxon>Candidatus Uhriibacteriota</taxon>
    </lineage>
</organism>
<dbReference type="PANTHER" id="PTHR45625">
    <property type="entry name" value="PEPTIDYL-PROLYL CIS-TRANS ISOMERASE-RELATED"/>
    <property type="match status" value="1"/>
</dbReference>
<reference evidence="7 8" key="1">
    <citation type="journal article" date="2016" name="Nat. Commun.">
        <title>Thousands of microbial genomes shed light on interconnected biogeochemical processes in an aquifer system.</title>
        <authorList>
            <person name="Anantharaman K."/>
            <person name="Brown C.T."/>
            <person name="Hug L.A."/>
            <person name="Sharon I."/>
            <person name="Castelle C.J."/>
            <person name="Probst A.J."/>
            <person name="Thomas B.C."/>
            <person name="Singh A."/>
            <person name="Wilkins M.J."/>
            <person name="Karaoz U."/>
            <person name="Brodie E.L."/>
            <person name="Williams K.H."/>
            <person name="Hubbard S.S."/>
            <person name="Banfield J.F."/>
        </authorList>
    </citation>
    <scope>NUCLEOTIDE SEQUENCE [LARGE SCALE GENOMIC DNA]</scope>
</reference>
<dbReference type="InterPro" id="IPR024936">
    <property type="entry name" value="Cyclophilin-type_PPIase"/>
</dbReference>
<dbReference type="Proteomes" id="UP000176598">
    <property type="component" value="Unassembled WGS sequence"/>
</dbReference>
<evidence type="ECO:0000256" key="2">
    <source>
        <dbReference type="ARBA" id="ARBA00007365"/>
    </source>
</evidence>
<dbReference type="Gene3D" id="2.40.100.10">
    <property type="entry name" value="Cyclophilin-like"/>
    <property type="match status" value="1"/>
</dbReference>
<keyword evidence="3 5" id="KW-0697">Rotamase</keyword>
<comment type="function">
    <text evidence="1 5">PPIases accelerate the folding of proteins. It catalyzes the cis-trans isomerization of proline imidic peptide bonds in oligopeptides.</text>
</comment>
<evidence type="ECO:0000259" key="6">
    <source>
        <dbReference type="PROSITE" id="PS50072"/>
    </source>
</evidence>
<dbReference type="InterPro" id="IPR002130">
    <property type="entry name" value="Cyclophilin-type_PPIase_dom"/>
</dbReference>
<evidence type="ECO:0000256" key="1">
    <source>
        <dbReference type="ARBA" id="ARBA00002388"/>
    </source>
</evidence>
<dbReference type="AlphaFoldDB" id="A0A1F7UMN6"/>
<comment type="catalytic activity">
    <reaction evidence="5">
        <text>[protein]-peptidylproline (omega=180) = [protein]-peptidylproline (omega=0)</text>
        <dbReference type="Rhea" id="RHEA:16237"/>
        <dbReference type="Rhea" id="RHEA-COMP:10747"/>
        <dbReference type="Rhea" id="RHEA-COMP:10748"/>
        <dbReference type="ChEBI" id="CHEBI:83833"/>
        <dbReference type="ChEBI" id="CHEBI:83834"/>
        <dbReference type="EC" id="5.2.1.8"/>
    </reaction>
</comment>
<dbReference type="PROSITE" id="PS50072">
    <property type="entry name" value="CSA_PPIASE_2"/>
    <property type="match status" value="1"/>
</dbReference>
<dbReference type="GO" id="GO:0003755">
    <property type="term" value="F:peptidyl-prolyl cis-trans isomerase activity"/>
    <property type="evidence" value="ECO:0007669"/>
    <property type="project" value="UniProtKB-UniRule"/>
</dbReference>
<dbReference type="PRINTS" id="PR00153">
    <property type="entry name" value="CSAPPISMRASE"/>
</dbReference>
<evidence type="ECO:0000313" key="8">
    <source>
        <dbReference type="Proteomes" id="UP000176598"/>
    </source>
</evidence>
<dbReference type="PIRSF" id="PIRSF001467">
    <property type="entry name" value="Peptidylpro_ismrse"/>
    <property type="match status" value="1"/>
</dbReference>